<dbReference type="Proteomes" id="UP000254869">
    <property type="component" value="Unassembled WGS sequence"/>
</dbReference>
<evidence type="ECO:0000313" key="5">
    <source>
        <dbReference type="Proteomes" id="UP000254869"/>
    </source>
</evidence>
<dbReference type="Gene3D" id="3.40.50.720">
    <property type="entry name" value="NAD(P)-binding Rossmann-like Domain"/>
    <property type="match status" value="1"/>
</dbReference>
<dbReference type="PRINTS" id="PR00081">
    <property type="entry name" value="GDHRDH"/>
</dbReference>
<dbReference type="PROSITE" id="PS00061">
    <property type="entry name" value="ADH_SHORT"/>
    <property type="match status" value="1"/>
</dbReference>
<sequence length="252" mass="26455">MDSLGTVLRIALDDEHNLKMTKVEGAVALVTGGQRGLGRAFVDELLLRGASKIYATARSPIASEDPRVETLRLEVTDPDSIAAVADRATDVSIVVNNAGVLHPAPLLLTEMADVIDTFEVNVFGPLRIARTFAPILAANGGGALVDIHSVLSWSAGAAAYGASKAALWSMTNSLRLELAGQGTQVVGVHLGFADTEMVEAFPGDKLVPEQVARAVFEGVERGESEVLVDDFSRDVKAALSGPVEGLALTIDR</sequence>
<evidence type="ECO:0000256" key="2">
    <source>
        <dbReference type="ARBA" id="ARBA00023002"/>
    </source>
</evidence>
<dbReference type="InterPro" id="IPR036291">
    <property type="entry name" value="NAD(P)-bd_dom_sf"/>
</dbReference>
<evidence type="ECO:0000256" key="3">
    <source>
        <dbReference type="RuleBase" id="RU000363"/>
    </source>
</evidence>
<dbReference type="EMBL" id="QQBC01000001">
    <property type="protein sequence ID" value="RDI68800.1"/>
    <property type="molecule type" value="Genomic_DNA"/>
</dbReference>
<accession>A0A370IDZ1</accession>
<evidence type="ECO:0000313" key="4">
    <source>
        <dbReference type="EMBL" id="RDI68800.1"/>
    </source>
</evidence>
<dbReference type="PANTHER" id="PTHR44169:SF6">
    <property type="entry name" value="NADPH-DEPENDENT 1-ACYLDIHYDROXYACETONE PHOSPHATE REDUCTASE"/>
    <property type="match status" value="1"/>
</dbReference>
<dbReference type="PANTHER" id="PTHR44169">
    <property type="entry name" value="NADPH-DEPENDENT 1-ACYLDIHYDROXYACETONE PHOSPHATE REDUCTASE"/>
    <property type="match status" value="1"/>
</dbReference>
<dbReference type="InterPro" id="IPR002347">
    <property type="entry name" value="SDR_fam"/>
</dbReference>
<keyword evidence="5" id="KW-1185">Reference proteome</keyword>
<dbReference type="SUPFAM" id="SSF51735">
    <property type="entry name" value="NAD(P)-binding Rossmann-fold domains"/>
    <property type="match status" value="1"/>
</dbReference>
<gene>
    <name evidence="4" type="ORF">DFR76_101335</name>
</gene>
<dbReference type="NCBIfam" id="NF006119">
    <property type="entry name" value="PRK08264.1-5"/>
    <property type="match status" value="1"/>
</dbReference>
<dbReference type="STRING" id="1210086.GCA_001613105_00184"/>
<protein>
    <submittedName>
        <fullName evidence="4">Short-subunit dehydrogenase</fullName>
    </submittedName>
</protein>
<dbReference type="Pfam" id="PF00106">
    <property type="entry name" value="adh_short"/>
    <property type="match status" value="1"/>
</dbReference>
<comment type="caution">
    <text evidence="4">The sequence shown here is derived from an EMBL/GenBank/DDBJ whole genome shotgun (WGS) entry which is preliminary data.</text>
</comment>
<reference evidence="4 5" key="1">
    <citation type="submission" date="2018-07" db="EMBL/GenBank/DDBJ databases">
        <title>Genomic Encyclopedia of Type Strains, Phase IV (KMG-IV): sequencing the most valuable type-strain genomes for metagenomic binning, comparative biology and taxonomic classification.</title>
        <authorList>
            <person name="Goeker M."/>
        </authorList>
    </citation>
    <scope>NUCLEOTIDE SEQUENCE [LARGE SCALE GENOMIC DNA]</scope>
    <source>
        <strain evidence="4 5">DSM 44290</strain>
    </source>
</reference>
<dbReference type="PRINTS" id="PR00080">
    <property type="entry name" value="SDRFAMILY"/>
</dbReference>
<evidence type="ECO:0000256" key="1">
    <source>
        <dbReference type="ARBA" id="ARBA00006484"/>
    </source>
</evidence>
<keyword evidence="2" id="KW-0560">Oxidoreductase</keyword>
<name>A0A370IDZ1_9NOCA</name>
<organism evidence="4 5">
    <name type="scientific">Nocardia pseudobrasiliensis</name>
    <dbReference type="NCBI Taxonomy" id="45979"/>
    <lineage>
        <taxon>Bacteria</taxon>
        <taxon>Bacillati</taxon>
        <taxon>Actinomycetota</taxon>
        <taxon>Actinomycetes</taxon>
        <taxon>Mycobacteriales</taxon>
        <taxon>Nocardiaceae</taxon>
        <taxon>Nocardia</taxon>
    </lineage>
</organism>
<proteinExistence type="inferred from homology"/>
<dbReference type="InterPro" id="IPR020904">
    <property type="entry name" value="Sc_DH/Rdtase_CS"/>
</dbReference>
<dbReference type="GO" id="GO:0016491">
    <property type="term" value="F:oxidoreductase activity"/>
    <property type="evidence" value="ECO:0007669"/>
    <property type="project" value="UniProtKB-KW"/>
</dbReference>
<dbReference type="AlphaFoldDB" id="A0A370IDZ1"/>
<comment type="similarity">
    <text evidence="1 3">Belongs to the short-chain dehydrogenases/reductases (SDR) family.</text>
</comment>